<protein>
    <submittedName>
        <fullName evidence="1">YdeI/OmpD-associated family protein</fullName>
    </submittedName>
</protein>
<dbReference type="EMBL" id="JAEEGA010000014">
    <property type="protein sequence ID" value="MBP1043067.1"/>
    <property type="molecule type" value="Genomic_DNA"/>
</dbReference>
<keyword evidence="2" id="KW-1185">Reference proteome</keyword>
<evidence type="ECO:0000313" key="1">
    <source>
        <dbReference type="EMBL" id="MBP1043067.1"/>
    </source>
</evidence>
<comment type="caution">
    <text evidence="1">The sequence shown here is derived from an EMBL/GenBank/DDBJ whole genome shotgun (WGS) entry which is preliminary data.</text>
</comment>
<accession>A0A940PEE4</accession>
<reference evidence="1" key="1">
    <citation type="submission" date="2020-12" db="EMBL/GenBank/DDBJ databases">
        <title>Vagococcus allomyrinae sp. nov. and Enterococcus lavae sp. nov., isolated from the larvae of Allomyrina dichotoma.</title>
        <authorList>
            <person name="Lee S.D."/>
        </authorList>
    </citation>
    <scope>NUCLEOTIDE SEQUENCE</scope>
    <source>
        <strain evidence="1">BWB3-3</strain>
    </source>
</reference>
<dbReference type="Pfam" id="PF13376">
    <property type="entry name" value="OmdA"/>
    <property type="match status" value="1"/>
</dbReference>
<proteinExistence type="predicted"/>
<dbReference type="AlphaFoldDB" id="A0A940PEE4"/>
<dbReference type="Proteomes" id="UP000674938">
    <property type="component" value="Unassembled WGS sequence"/>
</dbReference>
<organism evidence="1 2">
    <name type="scientific">Vagococcus allomyrinae</name>
    <dbReference type="NCBI Taxonomy" id="2794353"/>
    <lineage>
        <taxon>Bacteria</taxon>
        <taxon>Bacillati</taxon>
        <taxon>Bacillota</taxon>
        <taxon>Bacilli</taxon>
        <taxon>Lactobacillales</taxon>
        <taxon>Enterococcaceae</taxon>
        <taxon>Vagococcus</taxon>
    </lineage>
</organism>
<gene>
    <name evidence="1" type="ORF">I6N95_18790</name>
</gene>
<sequence length="103" mass="11948">MVKLDETFTIIGLKFTPIRKKIATSQKVADYTSFVSHLQQQLQAEPTLLTLFETLAPGYQRNWARYVFSAKQQATQTKRFEEMKKILALGYKSKELYLQAQRG</sequence>
<name>A0A940PEE4_9ENTE</name>
<evidence type="ECO:0000313" key="2">
    <source>
        <dbReference type="Proteomes" id="UP000674938"/>
    </source>
</evidence>